<proteinExistence type="predicted"/>
<protein>
    <submittedName>
        <fullName evidence="3">Uncharacterized protein</fullName>
    </submittedName>
</protein>
<feature type="region of interest" description="Disordered" evidence="1">
    <location>
        <begin position="49"/>
        <end position="88"/>
    </location>
</feature>
<feature type="compositionally biased region" description="Pro residues" evidence="1">
    <location>
        <begin position="54"/>
        <end position="66"/>
    </location>
</feature>
<keyword evidence="2" id="KW-0812">Transmembrane</keyword>
<feature type="compositionally biased region" description="Low complexity" evidence="1">
    <location>
        <begin position="67"/>
        <end position="79"/>
    </location>
</feature>
<sequence>MSDDPRRPAAEVLDTGAGRDRATARSRAVLVVVLLALLTTAVLVLRDRDTPMSAPGPGPSAPPPGPSATSPSASGPSTGKPVVLRRGGPVPAGLGDGTLFARSAETVFRVDLATGRVTATPAPVRTRAAVSFVPGPSGILVRPADDSRGLLVPDDGAARPLRRLLAVAAQVLPATEGRLWVSELVDVRSSTFVLTSFDGTPTGGSVKEDGYFLPDGTGGLLLVDPSGVWERVRGSWRQLAAGTVLASGPRHHLLATCSGDVFCESVSLVRYDRERRRQRPVLADSDFQLPSGGTLSADGRYLASLTTDDPDPGGNGRALVLELDTARVVKQMVVPSAASGVTAAAVWSPDGRRLVGIDDGQLFVLDPATGTTTRPDLGLPPDTRLLQLALRPAASP</sequence>
<dbReference type="AlphaFoldDB" id="A0A6J4KHJ9"/>
<accession>A0A6J4KHJ9</accession>
<evidence type="ECO:0000313" key="3">
    <source>
        <dbReference type="EMBL" id="CAA9306170.1"/>
    </source>
</evidence>
<name>A0A6J4KHJ9_9ACTN</name>
<dbReference type="InterPro" id="IPR015943">
    <property type="entry name" value="WD40/YVTN_repeat-like_dom_sf"/>
</dbReference>
<keyword evidence="2" id="KW-1133">Transmembrane helix</keyword>
<dbReference type="SUPFAM" id="SSF101898">
    <property type="entry name" value="NHL repeat"/>
    <property type="match status" value="1"/>
</dbReference>
<organism evidence="3">
    <name type="scientific">uncultured Friedmanniella sp</name>
    <dbReference type="NCBI Taxonomy" id="335381"/>
    <lineage>
        <taxon>Bacteria</taxon>
        <taxon>Bacillati</taxon>
        <taxon>Actinomycetota</taxon>
        <taxon>Actinomycetes</taxon>
        <taxon>Propionibacteriales</taxon>
        <taxon>Nocardioidaceae</taxon>
        <taxon>Friedmanniella</taxon>
        <taxon>environmental samples</taxon>
    </lineage>
</organism>
<evidence type="ECO:0000256" key="1">
    <source>
        <dbReference type="SAM" id="MobiDB-lite"/>
    </source>
</evidence>
<feature type="region of interest" description="Disordered" evidence="1">
    <location>
        <begin position="1"/>
        <end position="21"/>
    </location>
</feature>
<gene>
    <name evidence="3" type="ORF">AVDCRST_MAG61-1389</name>
</gene>
<evidence type="ECO:0000256" key="2">
    <source>
        <dbReference type="SAM" id="Phobius"/>
    </source>
</evidence>
<dbReference type="EMBL" id="CADCTT010000196">
    <property type="protein sequence ID" value="CAA9306170.1"/>
    <property type="molecule type" value="Genomic_DNA"/>
</dbReference>
<feature type="transmembrane region" description="Helical" evidence="2">
    <location>
        <begin position="28"/>
        <end position="45"/>
    </location>
</feature>
<reference evidence="3" key="1">
    <citation type="submission" date="2020-02" db="EMBL/GenBank/DDBJ databases">
        <authorList>
            <person name="Meier V. D."/>
        </authorList>
    </citation>
    <scope>NUCLEOTIDE SEQUENCE</scope>
    <source>
        <strain evidence="3">AVDCRST_MAG61</strain>
    </source>
</reference>
<keyword evidence="2" id="KW-0472">Membrane</keyword>
<dbReference type="Gene3D" id="2.130.10.10">
    <property type="entry name" value="YVTN repeat-like/Quinoprotein amine dehydrogenase"/>
    <property type="match status" value="1"/>
</dbReference>